<evidence type="ECO:0000256" key="1">
    <source>
        <dbReference type="ARBA" id="ARBA00010790"/>
    </source>
</evidence>
<dbReference type="PANTHER" id="PTHR11552:SF208">
    <property type="entry name" value="RE36204P-RELATED"/>
    <property type="match status" value="1"/>
</dbReference>
<comment type="similarity">
    <text evidence="1">Belongs to the GMC oxidoreductase family.</text>
</comment>
<dbReference type="SUPFAM" id="SSF51905">
    <property type="entry name" value="FAD/NAD(P)-binding domain"/>
    <property type="match status" value="1"/>
</dbReference>
<name>A0A653DBI9_CALMS</name>
<dbReference type="InterPro" id="IPR012132">
    <property type="entry name" value="GMC_OxRdtase"/>
</dbReference>
<dbReference type="Pfam" id="PF00732">
    <property type="entry name" value="GMC_oxred_N"/>
    <property type="match status" value="1"/>
</dbReference>
<evidence type="ECO:0000259" key="2">
    <source>
        <dbReference type="Pfam" id="PF00732"/>
    </source>
</evidence>
<dbReference type="Gene3D" id="3.30.560.10">
    <property type="entry name" value="Glucose Oxidase, domain 3"/>
    <property type="match status" value="1"/>
</dbReference>
<dbReference type="PANTHER" id="PTHR11552">
    <property type="entry name" value="GLUCOSE-METHANOL-CHOLINE GMC OXIDOREDUCTASE"/>
    <property type="match status" value="1"/>
</dbReference>
<organism evidence="4 5">
    <name type="scientific">Callosobruchus maculatus</name>
    <name type="common">Southern cowpea weevil</name>
    <name type="synonym">Pulse bruchid</name>
    <dbReference type="NCBI Taxonomy" id="64391"/>
    <lineage>
        <taxon>Eukaryota</taxon>
        <taxon>Metazoa</taxon>
        <taxon>Ecdysozoa</taxon>
        <taxon>Arthropoda</taxon>
        <taxon>Hexapoda</taxon>
        <taxon>Insecta</taxon>
        <taxon>Pterygota</taxon>
        <taxon>Neoptera</taxon>
        <taxon>Endopterygota</taxon>
        <taxon>Coleoptera</taxon>
        <taxon>Polyphaga</taxon>
        <taxon>Cucujiformia</taxon>
        <taxon>Chrysomeloidea</taxon>
        <taxon>Chrysomelidae</taxon>
        <taxon>Bruchinae</taxon>
        <taxon>Bruchini</taxon>
        <taxon>Callosobruchus</taxon>
    </lineage>
</organism>
<dbReference type="GO" id="GO:0016614">
    <property type="term" value="F:oxidoreductase activity, acting on CH-OH group of donors"/>
    <property type="evidence" value="ECO:0007669"/>
    <property type="project" value="InterPro"/>
</dbReference>
<dbReference type="Gene3D" id="3.50.50.60">
    <property type="entry name" value="FAD/NAD(P)-binding domain"/>
    <property type="match status" value="2"/>
</dbReference>
<sequence>MQTTIRNGLRSDAENSYLRPVRDRKNLKVRTGAHVTKILIKPDSKEAYGVEYKKNDKMYKVLARREVILSAGGLNSPQVLMLSGIGPKAHLEEMGIPVVKDLPVGQTLYDHVAFIGTPYLVDQPIGLQMVKTALDPKTYLDFILHRKGIIASNGLQAVAYLKTNLTDQEYSTWPDIELLFVPFTLADDFGIFFKPLLNVNDEIYNTLCKPIAAKPSFMVLILLLHPLSKGSVRLRSKNPFDQAKYTLNYFSDPENLDVKRIIVALREVQRISRQPALKKFKAKMSAAPYPGCENIAFDSDEYWECAIRSIPSSMWHQQSTCRMGPKTDKEAVVDARLKVHGIKNLRVADTSVIPRPVSGHTVGPAYMIGEKAADMIKEDWKMTFKYNKL</sequence>
<evidence type="ECO:0000313" key="4">
    <source>
        <dbReference type="EMBL" id="VEN57560.1"/>
    </source>
</evidence>
<dbReference type="GO" id="GO:0050660">
    <property type="term" value="F:flavin adenine dinucleotide binding"/>
    <property type="evidence" value="ECO:0007669"/>
    <property type="project" value="InterPro"/>
</dbReference>
<reference evidence="4 5" key="1">
    <citation type="submission" date="2019-01" db="EMBL/GenBank/DDBJ databases">
        <authorList>
            <person name="Sayadi A."/>
        </authorList>
    </citation>
    <scope>NUCLEOTIDE SEQUENCE [LARGE SCALE GENOMIC DNA]</scope>
</reference>
<evidence type="ECO:0008006" key="6">
    <source>
        <dbReference type="Google" id="ProtNLM"/>
    </source>
</evidence>
<evidence type="ECO:0000313" key="5">
    <source>
        <dbReference type="Proteomes" id="UP000410492"/>
    </source>
</evidence>
<evidence type="ECO:0000259" key="3">
    <source>
        <dbReference type="Pfam" id="PF05199"/>
    </source>
</evidence>
<protein>
    <recommendedName>
        <fullName evidence="6">Glucose-methanol-choline oxidoreductase N-terminal domain-containing protein</fullName>
    </recommendedName>
</protein>
<dbReference type="SUPFAM" id="SSF54373">
    <property type="entry name" value="FAD-linked reductases, C-terminal domain"/>
    <property type="match status" value="1"/>
</dbReference>
<dbReference type="OrthoDB" id="269227at2759"/>
<dbReference type="InterPro" id="IPR036188">
    <property type="entry name" value="FAD/NAD-bd_sf"/>
</dbReference>
<keyword evidence="5" id="KW-1185">Reference proteome</keyword>
<dbReference type="InterPro" id="IPR007867">
    <property type="entry name" value="GMC_OxRtase_C"/>
</dbReference>
<accession>A0A653DBI9</accession>
<proteinExistence type="inferred from homology"/>
<dbReference type="InterPro" id="IPR000172">
    <property type="entry name" value="GMC_OxRdtase_N"/>
</dbReference>
<dbReference type="EMBL" id="CAACVG010011200">
    <property type="protein sequence ID" value="VEN57560.1"/>
    <property type="molecule type" value="Genomic_DNA"/>
</dbReference>
<dbReference type="Pfam" id="PF05199">
    <property type="entry name" value="GMC_oxred_C"/>
    <property type="match status" value="1"/>
</dbReference>
<dbReference type="Proteomes" id="UP000410492">
    <property type="component" value="Unassembled WGS sequence"/>
</dbReference>
<gene>
    <name evidence="4" type="ORF">CALMAC_LOCUS16158</name>
</gene>
<dbReference type="AlphaFoldDB" id="A0A653DBI9"/>
<feature type="domain" description="Glucose-methanol-choline oxidoreductase N-terminal" evidence="2">
    <location>
        <begin position="5"/>
        <end position="112"/>
    </location>
</feature>
<feature type="domain" description="Glucose-methanol-choline oxidoreductase C-terminal" evidence="3">
    <location>
        <begin position="226"/>
        <end position="369"/>
    </location>
</feature>